<dbReference type="EMBL" id="QZCG01000009">
    <property type="protein sequence ID" value="RJE84215.1"/>
    <property type="molecule type" value="Genomic_DNA"/>
</dbReference>
<sequence length="177" mass="20124">MTTPVHETGKPDPDPITLVDLIWQEKSIEHWLRFGRSCYGHRIDGSRTRVGFAPGIVFALIRWAGNEYGTVVSRLDILRAVSRGEPFQTLPFIRPGAEILLRITGWPKVERVLQVIDAIEALGIDSCEVSPEYWRHLHHRIAAGEPFRTYTRARHAAWLKRRKVSLDLPRGWGGGTP</sequence>
<dbReference type="Pfam" id="PF11000">
    <property type="entry name" value="DUF2840"/>
    <property type="match status" value="1"/>
</dbReference>
<reference evidence="2" key="1">
    <citation type="submission" date="2018-09" db="EMBL/GenBank/DDBJ databases">
        <title>Acidovorax cavernicola nov. sp. isolated from Gruta de las Maravillas (Aracena, Spain).</title>
        <authorList>
            <person name="Jurado V."/>
            <person name="Gutierrez-Patricio S."/>
            <person name="Gonzalez-Pimentel J.L."/>
            <person name="Miller A.Z."/>
            <person name="Laiz L."/>
            <person name="Saiz-Jimenez C."/>
        </authorList>
    </citation>
    <scope>NUCLEOTIDE SEQUENCE [LARGE SCALE GENOMIC DNA]</scope>
    <source>
        <strain evidence="2">1011MAR3C25</strain>
    </source>
</reference>
<keyword evidence="2" id="KW-1185">Reference proteome</keyword>
<accession>A0A418STB4</accession>
<dbReference type="RefSeq" id="WP_119750125.1">
    <property type="nucleotide sequence ID" value="NZ_QZCG01000009.1"/>
</dbReference>
<dbReference type="InterPro" id="IPR021263">
    <property type="entry name" value="DUF2840"/>
</dbReference>
<organism evidence="1 2">
    <name type="scientific">Paracoccus onubensis</name>
    <dbReference type="NCBI Taxonomy" id="1675788"/>
    <lineage>
        <taxon>Bacteria</taxon>
        <taxon>Pseudomonadati</taxon>
        <taxon>Pseudomonadota</taxon>
        <taxon>Alphaproteobacteria</taxon>
        <taxon>Rhodobacterales</taxon>
        <taxon>Paracoccaceae</taxon>
        <taxon>Paracoccus</taxon>
    </lineage>
</organism>
<dbReference type="Proteomes" id="UP000284202">
    <property type="component" value="Unassembled WGS sequence"/>
</dbReference>
<dbReference type="AlphaFoldDB" id="A0A418STB4"/>
<evidence type="ECO:0000313" key="1">
    <source>
        <dbReference type="EMBL" id="RJE84215.1"/>
    </source>
</evidence>
<evidence type="ECO:0000313" key="2">
    <source>
        <dbReference type="Proteomes" id="UP000284202"/>
    </source>
</evidence>
<name>A0A418STB4_9RHOB</name>
<comment type="caution">
    <text evidence="1">The sequence shown here is derived from an EMBL/GenBank/DDBJ whole genome shotgun (WGS) entry which is preliminary data.</text>
</comment>
<protein>
    <submittedName>
        <fullName evidence="1">DUF2840 domain-containing protein</fullName>
    </submittedName>
</protein>
<proteinExistence type="predicted"/>
<dbReference type="OrthoDB" id="9810432at2"/>
<gene>
    <name evidence="1" type="ORF">D3P04_14575</name>
</gene>